<dbReference type="InterPro" id="IPR036420">
    <property type="entry name" value="BRCT_dom_sf"/>
</dbReference>
<dbReference type="AlphaFoldDB" id="A0AAN7S8A4"/>
<keyword evidence="4" id="KW-0227">DNA damage</keyword>
<dbReference type="InterPro" id="IPR032429">
    <property type="entry name" value="Nibrin_BRCT2"/>
</dbReference>
<evidence type="ECO:0000256" key="2">
    <source>
        <dbReference type="ARBA" id="ARBA00004286"/>
    </source>
</evidence>
<name>A0AAN7S8A4_9COLE</name>
<dbReference type="GO" id="GO:0003684">
    <property type="term" value="F:damaged DNA binding"/>
    <property type="evidence" value="ECO:0007669"/>
    <property type="project" value="TreeGrafter"/>
</dbReference>
<sequence length="649" mass="73179">MLYYLTAKDGSLFYLLPDRSYSVGRKEGDLVVKDDAVSRKHAMITVKNNEVSVMDCGSTYGTFINDTKLKGNQSVQVQEGNIIKFGVLASVYKLNQVSIITTTSGIGSDQKHKLKNTITAIGGLLVQNWTNQCTHVSVNEITLTVKVLSAVITGVPIVTLKYWDYFINCVNNKKPIPSPLNYIPKCSEPILKENLNFEYKEERRQLFKDKIFMFPLKSDTAKMASLIKAAGGEFRSWEESPYLEDTIEERILKKYVIIETGDKVDKSLLKFVSKYTETGQRTIPLQEIALAIINCSCEQDCNPKFNRKAVVFKRSDPEFQQKMDDKVLAMSTQSLDVNGMSEGARTELVIPETCDITTKIEVVDEPLIKLEDKFDDYLKPMDVINVPCSLKRDSELDHNDNSAKKVKVEETVCLSRSIIKKSTTPDIAKHVEPRSASPSVKSLGGSLFAFKHEKITDTGRSPTTCINPFSKKRKAQEDILNQTKKPNFLNNSATLPTKTMNNLVVNPFANLSKSRKRNTPDDVKVTSTPIESHENTATNFPLIPIVDSRLETSVPLIKKTNHFNISSIDKNHEQETTDNELLKFIRLFKDSAVLEIEDSIIRNTDERSVRNQSLNESSLKNFKKFKKIQPRRIQSTIVPESSYASVVCN</sequence>
<dbReference type="EMBL" id="JARPUR010000004">
    <property type="protein sequence ID" value="KAK4877261.1"/>
    <property type="molecule type" value="Genomic_DNA"/>
</dbReference>
<dbReference type="SUPFAM" id="SSF49879">
    <property type="entry name" value="SMAD/FHA domain"/>
    <property type="match status" value="1"/>
</dbReference>
<dbReference type="Pfam" id="PF00498">
    <property type="entry name" value="FHA"/>
    <property type="match status" value="1"/>
</dbReference>
<dbReference type="Proteomes" id="UP001353858">
    <property type="component" value="Unassembled WGS sequence"/>
</dbReference>
<dbReference type="GO" id="GO:0030870">
    <property type="term" value="C:Mre11 complex"/>
    <property type="evidence" value="ECO:0007669"/>
    <property type="project" value="InterPro"/>
</dbReference>
<dbReference type="Pfam" id="PF12738">
    <property type="entry name" value="PTCB-BRCT"/>
    <property type="match status" value="1"/>
</dbReference>
<evidence type="ECO:0000256" key="8">
    <source>
        <dbReference type="ARBA" id="ARBA00044757"/>
    </source>
</evidence>
<dbReference type="SMART" id="SM00240">
    <property type="entry name" value="FHA"/>
    <property type="match status" value="1"/>
</dbReference>
<evidence type="ECO:0000256" key="4">
    <source>
        <dbReference type="ARBA" id="ARBA00022763"/>
    </source>
</evidence>
<dbReference type="PANTHER" id="PTHR12162">
    <property type="entry name" value="NIBRIN-RELATED"/>
    <property type="match status" value="1"/>
</dbReference>
<dbReference type="Pfam" id="PF16508">
    <property type="entry name" value="NIBRIN_BRCT_II"/>
    <property type="match status" value="1"/>
</dbReference>
<dbReference type="CDD" id="cd17741">
    <property type="entry name" value="BRCT_nibrin"/>
    <property type="match status" value="1"/>
</dbReference>
<comment type="similarity">
    <text evidence="8">Belongs to the Nibrin family.</text>
</comment>
<reference evidence="11" key="1">
    <citation type="submission" date="2023-01" db="EMBL/GenBank/DDBJ databases">
        <title>Key to firefly adult light organ development and bioluminescence: homeobox transcription factors regulate luciferase expression and transportation to peroxisome.</title>
        <authorList>
            <person name="Fu X."/>
        </authorList>
    </citation>
    <scope>NUCLEOTIDE SEQUENCE [LARGE SCALE GENOMIC DNA]</scope>
</reference>
<keyword evidence="5" id="KW-0234">DNA repair</keyword>
<evidence type="ECO:0000313" key="11">
    <source>
        <dbReference type="Proteomes" id="UP001353858"/>
    </source>
</evidence>
<dbReference type="InterPro" id="IPR040227">
    <property type="entry name" value="Nibrin-rel"/>
</dbReference>
<keyword evidence="3" id="KW-0158">Chromosome</keyword>
<evidence type="ECO:0000256" key="5">
    <source>
        <dbReference type="ARBA" id="ARBA00023204"/>
    </source>
</evidence>
<gene>
    <name evidence="10" type="ORF">RN001_009767</name>
</gene>
<feature type="domain" description="FHA" evidence="9">
    <location>
        <begin position="21"/>
        <end position="69"/>
    </location>
</feature>
<dbReference type="GO" id="GO:0007095">
    <property type="term" value="P:mitotic G2 DNA damage checkpoint signaling"/>
    <property type="evidence" value="ECO:0007669"/>
    <property type="project" value="InterPro"/>
</dbReference>
<keyword evidence="6" id="KW-0539">Nucleus</keyword>
<dbReference type="SUPFAM" id="SSF52113">
    <property type="entry name" value="BRCT domain"/>
    <property type="match status" value="1"/>
</dbReference>
<dbReference type="CDD" id="cd22667">
    <property type="entry name" value="FHA_NBN"/>
    <property type="match status" value="1"/>
</dbReference>
<comment type="caution">
    <text evidence="10">The sequence shown here is derived from an EMBL/GenBank/DDBJ whole genome shotgun (WGS) entry which is preliminary data.</text>
</comment>
<dbReference type="InterPro" id="IPR043014">
    <property type="entry name" value="Nibrin_BRCT2_sf"/>
</dbReference>
<dbReference type="Gene3D" id="3.40.50.10190">
    <property type="entry name" value="BRCT domain"/>
    <property type="match status" value="1"/>
</dbReference>
<keyword evidence="11" id="KW-1185">Reference proteome</keyword>
<dbReference type="GO" id="GO:0000724">
    <property type="term" value="P:double-strand break repair via homologous recombination"/>
    <property type="evidence" value="ECO:0007669"/>
    <property type="project" value="TreeGrafter"/>
</dbReference>
<proteinExistence type="inferred from homology"/>
<dbReference type="InterPro" id="IPR008984">
    <property type="entry name" value="SMAD_FHA_dom_sf"/>
</dbReference>
<dbReference type="InterPro" id="IPR000253">
    <property type="entry name" value="FHA_dom"/>
</dbReference>
<dbReference type="PROSITE" id="PS50006">
    <property type="entry name" value="FHA_DOMAIN"/>
    <property type="match status" value="1"/>
</dbReference>
<evidence type="ECO:0000313" key="10">
    <source>
        <dbReference type="EMBL" id="KAK4877261.1"/>
    </source>
</evidence>
<evidence type="ECO:0000256" key="3">
    <source>
        <dbReference type="ARBA" id="ARBA00022454"/>
    </source>
</evidence>
<organism evidence="10 11">
    <name type="scientific">Aquatica leii</name>
    <dbReference type="NCBI Taxonomy" id="1421715"/>
    <lineage>
        <taxon>Eukaryota</taxon>
        <taxon>Metazoa</taxon>
        <taxon>Ecdysozoa</taxon>
        <taxon>Arthropoda</taxon>
        <taxon>Hexapoda</taxon>
        <taxon>Insecta</taxon>
        <taxon>Pterygota</taxon>
        <taxon>Neoptera</taxon>
        <taxon>Endopterygota</taxon>
        <taxon>Coleoptera</taxon>
        <taxon>Polyphaga</taxon>
        <taxon>Elateriformia</taxon>
        <taxon>Elateroidea</taxon>
        <taxon>Lampyridae</taxon>
        <taxon>Luciolinae</taxon>
        <taxon>Aquatica</taxon>
    </lineage>
</organism>
<protein>
    <recommendedName>
        <fullName evidence="9">FHA domain-containing protein</fullName>
    </recommendedName>
</protein>
<evidence type="ECO:0000256" key="6">
    <source>
        <dbReference type="ARBA" id="ARBA00023242"/>
    </source>
</evidence>
<accession>A0AAN7S8A4</accession>
<dbReference type="Gene3D" id="3.40.50.10980">
    <property type="entry name" value="Nibrin, BRCT2 domain"/>
    <property type="match status" value="1"/>
</dbReference>
<dbReference type="PANTHER" id="PTHR12162:SF0">
    <property type="entry name" value="NIBRIN"/>
    <property type="match status" value="1"/>
</dbReference>
<dbReference type="GO" id="GO:0005694">
    <property type="term" value="C:chromosome"/>
    <property type="evidence" value="ECO:0007669"/>
    <property type="project" value="UniProtKB-SubCell"/>
</dbReference>
<dbReference type="InterPro" id="IPR001357">
    <property type="entry name" value="BRCT_dom"/>
</dbReference>
<comment type="subcellular location">
    <subcellularLocation>
        <location evidence="2">Chromosome</location>
    </subcellularLocation>
    <subcellularLocation>
        <location evidence="1">Nucleus</location>
    </subcellularLocation>
</comment>
<dbReference type="Gene3D" id="2.60.200.20">
    <property type="match status" value="1"/>
</dbReference>
<evidence type="ECO:0000256" key="7">
    <source>
        <dbReference type="ARBA" id="ARBA00023306"/>
    </source>
</evidence>
<evidence type="ECO:0000259" key="9">
    <source>
        <dbReference type="PROSITE" id="PS50006"/>
    </source>
</evidence>
<keyword evidence="7" id="KW-0131">Cell cycle</keyword>
<evidence type="ECO:0000256" key="1">
    <source>
        <dbReference type="ARBA" id="ARBA00004123"/>
    </source>
</evidence>